<dbReference type="PANTHER" id="PTHR34817">
    <property type="entry name" value="NUCLEOTIDYLTRANSFERASE"/>
    <property type="match status" value="1"/>
</dbReference>
<sequence length="318" mass="36322">MRFGSHVYGTNTPSSDLDFKAVHLPPARDILLQRVKPAISITTKQDQSQRNTAADTDFESFALQKYMSLLLEGQTVALTMLFTPEEWLLESHPVWREIQREKARWLHRGVSAFAGYCRQQANKYGIRGSRVAASRAAMNRFEELIETHGIRTKLKDVWPEVVAFVSEGHEHVAIVEGIHGDGQPVRFLEICNRKIQEHASLKEGHAICKRVFDEYGHRALLAEKNEGVDWKAMMHALRVSREAEELLLYHTITYPRPEAGLLLQVRKGELPYQQVAEMLESGLLRLEECQMLSTLPEKPDYAAAEELVAEMYRERVTA</sequence>
<comment type="caution">
    <text evidence="1">The sequence shown here is derived from an EMBL/GenBank/DDBJ whole genome shotgun (WGS) entry which is preliminary data.</text>
</comment>
<dbReference type="Pfam" id="PF10127">
    <property type="entry name" value="RlaP"/>
    <property type="match status" value="1"/>
</dbReference>
<reference evidence="2" key="1">
    <citation type="submission" date="2017-06" db="EMBL/GenBank/DDBJ databases">
        <title>Genome analysis of Fimbriiglobus ruber SP5, the first member of the order Planctomycetales with confirmed chitinolytic capability.</title>
        <authorList>
            <person name="Ravin N.V."/>
            <person name="Rakitin A.L."/>
            <person name="Ivanova A.A."/>
            <person name="Beletsky A.V."/>
            <person name="Kulichevskaya I.S."/>
            <person name="Mardanov A.V."/>
            <person name="Dedysh S.N."/>
        </authorList>
    </citation>
    <scope>NUCLEOTIDE SEQUENCE [LARGE SCALE GENOMIC DNA]</scope>
    <source>
        <strain evidence="2">SP5</strain>
    </source>
</reference>
<dbReference type="Proteomes" id="UP000214646">
    <property type="component" value="Unassembled WGS sequence"/>
</dbReference>
<dbReference type="EMBL" id="NIDE01000005">
    <property type="protein sequence ID" value="OWK42391.1"/>
    <property type="molecule type" value="Genomic_DNA"/>
</dbReference>
<gene>
    <name evidence="1" type="ORF">FRUB_04469</name>
</gene>
<evidence type="ECO:0000313" key="1">
    <source>
        <dbReference type="EMBL" id="OWK42391.1"/>
    </source>
</evidence>
<dbReference type="InterPro" id="IPR018775">
    <property type="entry name" value="RlaP"/>
</dbReference>
<evidence type="ECO:0000313" key="2">
    <source>
        <dbReference type="Proteomes" id="UP000214646"/>
    </source>
</evidence>
<name>A0A225DLU3_9BACT</name>
<organism evidence="1 2">
    <name type="scientific">Fimbriiglobus ruber</name>
    <dbReference type="NCBI Taxonomy" id="1908690"/>
    <lineage>
        <taxon>Bacteria</taxon>
        <taxon>Pseudomonadati</taxon>
        <taxon>Planctomycetota</taxon>
        <taxon>Planctomycetia</taxon>
        <taxon>Gemmatales</taxon>
        <taxon>Gemmataceae</taxon>
        <taxon>Fimbriiglobus</taxon>
    </lineage>
</organism>
<dbReference type="AlphaFoldDB" id="A0A225DLU3"/>
<protein>
    <submittedName>
        <fullName evidence="1">Thioredoxin, phage-associated</fullName>
    </submittedName>
</protein>
<keyword evidence="2" id="KW-1185">Reference proteome</keyword>
<proteinExistence type="predicted"/>
<accession>A0A225DLU3</accession>
<dbReference type="PANTHER" id="PTHR34817:SF1">
    <property type="entry name" value="NUCLEOTIDYLTRANSFERASE"/>
    <property type="match status" value="1"/>
</dbReference>